<dbReference type="InterPro" id="IPR012337">
    <property type="entry name" value="RNaseH-like_sf"/>
</dbReference>
<dbReference type="Gene3D" id="3.30.420.10">
    <property type="entry name" value="Ribonuclease H-like superfamily/Ribonuclease H"/>
    <property type="match status" value="1"/>
</dbReference>
<comment type="caution">
    <text evidence="3">The sequence shown here is derived from an EMBL/GenBank/DDBJ whole genome shotgun (WGS) entry which is preliminary data.</text>
</comment>
<reference evidence="3 4" key="1">
    <citation type="submission" date="2024-10" db="EMBL/GenBank/DDBJ databases">
        <authorList>
            <person name="Kim D."/>
        </authorList>
    </citation>
    <scope>NUCLEOTIDE SEQUENCE [LARGE SCALE GENOMIC DNA]</scope>
    <source>
        <strain evidence="3">BH-2024</strain>
    </source>
</reference>
<dbReference type="SUPFAM" id="SSF53098">
    <property type="entry name" value="Ribonuclease H-like"/>
    <property type="match status" value="1"/>
</dbReference>
<dbReference type="InterPro" id="IPR001584">
    <property type="entry name" value="Integrase_cat-core"/>
</dbReference>
<dbReference type="InterPro" id="IPR036397">
    <property type="entry name" value="RNaseH_sf"/>
</dbReference>
<dbReference type="PANTHER" id="PTHR46585">
    <property type="entry name" value="INTEGRASE CORE DOMAIN CONTAINING PROTEIN"/>
    <property type="match status" value="1"/>
</dbReference>
<accession>A0ABD2KDF7</accession>
<feature type="region of interest" description="Disordered" evidence="1">
    <location>
        <begin position="1"/>
        <end position="26"/>
    </location>
</feature>
<organism evidence="3 4">
    <name type="scientific">Heterodera trifolii</name>
    <dbReference type="NCBI Taxonomy" id="157864"/>
    <lineage>
        <taxon>Eukaryota</taxon>
        <taxon>Metazoa</taxon>
        <taxon>Ecdysozoa</taxon>
        <taxon>Nematoda</taxon>
        <taxon>Chromadorea</taxon>
        <taxon>Rhabditida</taxon>
        <taxon>Tylenchina</taxon>
        <taxon>Tylenchomorpha</taxon>
        <taxon>Tylenchoidea</taxon>
        <taxon>Heteroderidae</taxon>
        <taxon>Heteroderinae</taxon>
        <taxon>Heterodera</taxon>
    </lineage>
</organism>
<evidence type="ECO:0000313" key="3">
    <source>
        <dbReference type="EMBL" id="KAL3100911.1"/>
    </source>
</evidence>
<dbReference type="EMBL" id="JBICBT010000784">
    <property type="protein sequence ID" value="KAL3100911.1"/>
    <property type="molecule type" value="Genomic_DNA"/>
</dbReference>
<sequence length="230" mass="26227">MDGSTKETVAEHNHTDGTKNQEGISPEKMELINTTLDKIVITIHHRPRRSQALPRCGKRREKVSNIYAKRDVQHYLEGHRTYTLMRPRRVRFPRASTVAAGFMTDVQVDLADFQALSRHNRGHRYLLVAVDVLSKRLFVVPLKNKRAEEMLEAFKLLIGQMPMAPHRIFSDKGTEFKNRLLKEFFEQREIEKTRARPFVGQGVGRRAGHPQCETAAVPVFCGNGDAELGG</sequence>
<name>A0ABD2KDF7_9BILA</name>
<dbReference type="AlphaFoldDB" id="A0ABD2KDF7"/>
<dbReference type="PROSITE" id="PS50994">
    <property type="entry name" value="INTEGRASE"/>
    <property type="match status" value="1"/>
</dbReference>
<protein>
    <recommendedName>
        <fullName evidence="2">Integrase catalytic domain-containing protein</fullName>
    </recommendedName>
</protein>
<evidence type="ECO:0000256" key="1">
    <source>
        <dbReference type="SAM" id="MobiDB-lite"/>
    </source>
</evidence>
<gene>
    <name evidence="3" type="ORF">niasHT_029332</name>
</gene>
<evidence type="ECO:0000259" key="2">
    <source>
        <dbReference type="PROSITE" id="PS50994"/>
    </source>
</evidence>
<keyword evidence="4" id="KW-1185">Reference proteome</keyword>
<dbReference type="Proteomes" id="UP001620626">
    <property type="component" value="Unassembled WGS sequence"/>
</dbReference>
<dbReference type="PANTHER" id="PTHR46585:SF1">
    <property type="entry name" value="CHROMO DOMAIN-CONTAINING PROTEIN"/>
    <property type="match status" value="1"/>
</dbReference>
<evidence type="ECO:0000313" key="4">
    <source>
        <dbReference type="Proteomes" id="UP001620626"/>
    </source>
</evidence>
<dbReference type="Pfam" id="PF00665">
    <property type="entry name" value="rve"/>
    <property type="match status" value="1"/>
</dbReference>
<feature type="domain" description="Integrase catalytic" evidence="2">
    <location>
        <begin position="89"/>
        <end position="205"/>
    </location>
</feature>
<proteinExistence type="predicted"/>